<proteinExistence type="inferred from homology"/>
<protein>
    <recommendedName>
        <fullName evidence="8">ATP-dependent DNA ligase family profile domain-containing protein</fullName>
    </recommendedName>
</protein>
<dbReference type="SUPFAM" id="SSF117018">
    <property type="entry name" value="ATP-dependent DNA ligase DNA-binding domain"/>
    <property type="match status" value="1"/>
</dbReference>
<evidence type="ECO:0000256" key="7">
    <source>
        <dbReference type="ARBA" id="ARBA00023204"/>
    </source>
</evidence>
<keyword evidence="2" id="KW-0436">Ligase</keyword>
<dbReference type="GO" id="GO:0006281">
    <property type="term" value="P:DNA repair"/>
    <property type="evidence" value="ECO:0007669"/>
    <property type="project" value="UniProtKB-KW"/>
</dbReference>
<gene>
    <name evidence="9" type="ORF">A3D03_03770</name>
</gene>
<evidence type="ECO:0000256" key="5">
    <source>
        <dbReference type="ARBA" id="ARBA00022840"/>
    </source>
</evidence>
<dbReference type="Pfam" id="PF04675">
    <property type="entry name" value="DNA_ligase_A_N"/>
    <property type="match status" value="1"/>
</dbReference>
<organism evidence="9 10">
    <name type="scientific">Candidatus Gottesmanbacteria bacterium RIFCSPHIGHO2_02_FULL_40_13</name>
    <dbReference type="NCBI Taxonomy" id="1798384"/>
    <lineage>
        <taxon>Bacteria</taxon>
        <taxon>Candidatus Gottesmaniibacteriota</taxon>
    </lineage>
</organism>
<dbReference type="GO" id="GO:0006273">
    <property type="term" value="P:lagging strand elongation"/>
    <property type="evidence" value="ECO:0007669"/>
    <property type="project" value="TreeGrafter"/>
</dbReference>
<dbReference type="InterPro" id="IPR050191">
    <property type="entry name" value="ATP-dep_DNA_ligase"/>
</dbReference>
<dbReference type="PANTHER" id="PTHR45674:SF4">
    <property type="entry name" value="DNA LIGASE 1"/>
    <property type="match status" value="1"/>
</dbReference>
<dbReference type="AlphaFoldDB" id="A0A1F6ADE3"/>
<comment type="similarity">
    <text evidence="1">Belongs to the ATP-dependent DNA ligase family.</text>
</comment>
<keyword evidence="3" id="KW-0547">Nucleotide-binding</keyword>
<name>A0A1F6ADE3_9BACT</name>
<keyword evidence="7" id="KW-0234">DNA repair</keyword>
<evidence type="ECO:0000256" key="2">
    <source>
        <dbReference type="ARBA" id="ARBA00022598"/>
    </source>
</evidence>
<dbReference type="EMBL" id="MFJN01000002">
    <property type="protein sequence ID" value="OGG22433.1"/>
    <property type="molecule type" value="Genomic_DNA"/>
</dbReference>
<evidence type="ECO:0000256" key="4">
    <source>
        <dbReference type="ARBA" id="ARBA00022763"/>
    </source>
</evidence>
<sequence length="391" mass="44236">MTFKKLAEYFSKLEDTSSRLMMTEILSQLFKESGDDEIGQICFLLQGRIAPQFVPLEFGMADKMMIRAVEKGLGIPAELVIREFKKTGDLGIVISNLKASTASNQERGDLEIAKVYEVFFNTAAASGEGSQEEKINLLGNLIKEIDVDSARFIVRIPLGKLRLGFSDMTILDSLSWMIDGNKTYRAEIERAYNVRPDLSFISTTLKKKGIAGLKSTQPTVGTPILMARAERMSMGAEIIEKIGRCAVEPKYDGFRLQVHYNSHGIETGYRKKESRFLKLLAEKETNEKVRLYSRNLEDATAMYPDVVSGIEKQIKAESVIFEGEAIAFNPTTGEYLPFQETVQRKRKYDIEAMTRKVPLKLIAFDLLYLDGENLIGKPYSERREKLKKIFN</sequence>
<feature type="domain" description="ATP-dependent DNA ligase family profile" evidence="8">
    <location>
        <begin position="352"/>
        <end position="391"/>
    </location>
</feature>
<dbReference type="SUPFAM" id="SSF56091">
    <property type="entry name" value="DNA ligase/mRNA capping enzyme, catalytic domain"/>
    <property type="match status" value="1"/>
</dbReference>
<dbReference type="Gene3D" id="3.30.470.30">
    <property type="entry name" value="DNA ligase/mRNA capping enzyme"/>
    <property type="match status" value="1"/>
</dbReference>
<evidence type="ECO:0000313" key="9">
    <source>
        <dbReference type="EMBL" id="OGG22433.1"/>
    </source>
</evidence>
<evidence type="ECO:0000256" key="1">
    <source>
        <dbReference type="ARBA" id="ARBA00007572"/>
    </source>
</evidence>
<dbReference type="InterPro" id="IPR036599">
    <property type="entry name" value="DNA_ligase_N_sf"/>
</dbReference>
<dbReference type="GO" id="GO:0005524">
    <property type="term" value="F:ATP binding"/>
    <property type="evidence" value="ECO:0007669"/>
    <property type="project" value="UniProtKB-KW"/>
</dbReference>
<evidence type="ECO:0000256" key="3">
    <source>
        <dbReference type="ARBA" id="ARBA00022741"/>
    </source>
</evidence>
<accession>A0A1F6ADE3</accession>
<dbReference type="InterPro" id="IPR012310">
    <property type="entry name" value="DNA_ligase_ATP-dep_cent"/>
</dbReference>
<keyword evidence="4" id="KW-0227">DNA damage</keyword>
<dbReference type="GO" id="GO:0003677">
    <property type="term" value="F:DNA binding"/>
    <property type="evidence" value="ECO:0007669"/>
    <property type="project" value="InterPro"/>
</dbReference>
<keyword evidence="6" id="KW-0233">DNA recombination</keyword>
<evidence type="ECO:0000259" key="8">
    <source>
        <dbReference type="PROSITE" id="PS50160"/>
    </source>
</evidence>
<dbReference type="Proteomes" id="UP000177092">
    <property type="component" value="Unassembled WGS sequence"/>
</dbReference>
<reference evidence="9 10" key="1">
    <citation type="journal article" date="2016" name="Nat. Commun.">
        <title>Thousands of microbial genomes shed light on interconnected biogeochemical processes in an aquifer system.</title>
        <authorList>
            <person name="Anantharaman K."/>
            <person name="Brown C.T."/>
            <person name="Hug L.A."/>
            <person name="Sharon I."/>
            <person name="Castelle C.J."/>
            <person name="Probst A.J."/>
            <person name="Thomas B.C."/>
            <person name="Singh A."/>
            <person name="Wilkins M.J."/>
            <person name="Karaoz U."/>
            <person name="Brodie E.L."/>
            <person name="Williams K.H."/>
            <person name="Hubbard S.S."/>
            <person name="Banfield J.F."/>
        </authorList>
    </citation>
    <scope>NUCLEOTIDE SEQUENCE [LARGE SCALE GENOMIC DNA]</scope>
</reference>
<dbReference type="STRING" id="1798384.A3D03_03770"/>
<dbReference type="GO" id="GO:0006310">
    <property type="term" value="P:DNA recombination"/>
    <property type="evidence" value="ECO:0007669"/>
    <property type="project" value="UniProtKB-KW"/>
</dbReference>
<dbReference type="PROSITE" id="PS50160">
    <property type="entry name" value="DNA_LIGASE_A3"/>
    <property type="match status" value="1"/>
</dbReference>
<dbReference type="PANTHER" id="PTHR45674">
    <property type="entry name" value="DNA LIGASE 1/3 FAMILY MEMBER"/>
    <property type="match status" value="1"/>
</dbReference>
<evidence type="ECO:0000256" key="6">
    <source>
        <dbReference type="ARBA" id="ARBA00023172"/>
    </source>
</evidence>
<evidence type="ECO:0000313" key="10">
    <source>
        <dbReference type="Proteomes" id="UP000177092"/>
    </source>
</evidence>
<comment type="caution">
    <text evidence="9">The sequence shown here is derived from an EMBL/GenBank/DDBJ whole genome shotgun (WGS) entry which is preliminary data.</text>
</comment>
<dbReference type="InterPro" id="IPR012308">
    <property type="entry name" value="DNA_ligase_ATP-dep_N"/>
</dbReference>
<dbReference type="GO" id="GO:0003910">
    <property type="term" value="F:DNA ligase (ATP) activity"/>
    <property type="evidence" value="ECO:0007669"/>
    <property type="project" value="InterPro"/>
</dbReference>
<keyword evidence="5" id="KW-0067">ATP-binding</keyword>
<dbReference type="Gene3D" id="1.10.3260.10">
    <property type="entry name" value="DNA ligase, ATP-dependent, N-terminal domain"/>
    <property type="match status" value="1"/>
</dbReference>
<dbReference type="Pfam" id="PF01068">
    <property type="entry name" value="DNA_ligase_A_M"/>
    <property type="match status" value="1"/>
</dbReference>